<accession>A0A0S2HVR8</accession>
<dbReference type="RefSeq" id="WP_057951709.1">
    <property type="nucleotide sequence ID" value="NZ_CP013118.1"/>
</dbReference>
<dbReference type="EMBL" id="CP013118">
    <property type="protein sequence ID" value="ALO14129.1"/>
    <property type="molecule type" value="Genomic_DNA"/>
</dbReference>
<gene>
    <name evidence="1" type="ORF">L21SP5_00450</name>
</gene>
<proteinExistence type="predicted"/>
<organism evidence="1 2">
    <name type="scientific">Salinivirga cyanobacteriivorans</name>
    <dbReference type="NCBI Taxonomy" id="1307839"/>
    <lineage>
        <taxon>Bacteria</taxon>
        <taxon>Pseudomonadati</taxon>
        <taxon>Bacteroidota</taxon>
        <taxon>Bacteroidia</taxon>
        <taxon>Bacteroidales</taxon>
        <taxon>Salinivirgaceae</taxon>
        <taxon>Salinivirga</taxon>
    </lineage>
</organism>
<evidence type="ECO:0000313" key="2">
    <source>
        <dbReference type="Proteomes" id="UP000064893"/>
    </source>
</evidence>
<protein>
    <recommendedName>
        <fullName evidence="3">Helix-turn-helix type 11 domain-containing protein</fullName>
    </recommendedName>
</protein>
<keyword evidence="2" id="KW-1185">Reference proteome</keyword>
<dbReference type="Proteomes" id="UP000064893">
    <property type="component" value="Chromosome"/>
</dbReference>
<dbReference type="KEGG" id="blq:L21SP5_00450"/>
<dbReference type="AlphaFoldDB" id="A0A0S2HVR8"/>
<evidence type="ECO:0008006" key="3">
    <source>
        <dbReference type="Google" id="ProtNLM"/>
    </source>
</evidence>
<evidence type="ECO:0000313" key="1">
    <source>
        <dbReference type="EMBL" id="ALO14129.1"/>
    </source>
</evidence>
<sequence length="85" mass="10083">MENITQLQKLAQLIAMEHTGLRYQVAKIFQVSERTITNWIAYLEKMYFVKICYSHSTETYKVVEGELPPPLSEMNINYHVNKREM</sequence>
<reference evidence="1 2" key="1">
    <citation type="submission" date="2015-11" db="EMBL/GenBank/DDBJ databases">
        <title>Description and complete genome sequence of a novel strain predominating in hypersaline microbial mats and representing a new family of the Bacteriodetes phylum.</title>
        <authorList>
            <person name="Spring S."/>
            <person name="Bunk B."/>
            <person name="Sproer C."/>
            <person name="Klenk H.-P."/>
        </authorList>
    </citation>
    <scope>NUCLEOTIDE SEQUENCE [LARGE SCALE GENOMIC DNA]</scope>
    <source>
        <strain evidence="1 2">L21-Spi-D4</strain>
    </source>
</reference>
<name>A0A0S2HVR8_9BACT</name>